<dbReference type="AlphaFoldDB" id="A0A1F5AZZ3"/>
<evidence type="ECO:0000256" key="2">
    <source>
        <dbReference type="ARBA" id="ARBA00005745"/>
    </source>
</evidence>
<evidence type="ECO:0000256" key="1">
    <source>
        <dbReference type="ARBA" id="ARBA00004429"/>
    </source>
</evidence>
<name>A0A1F5AZZ3_9BACT</name>
<dbReference type="InterPro" id="IPR042094">
    <property type="entry name" value="T2SS_GspF_sf"/>
</dbReference>
<comment type="subcellular location">
    <subcellularLocation>
        <location evidence="1">Cell inner membrane</location>
        <topology evidence="1">Multi-pass membrane protein</topology>
    </subcellularLocation>
</comment>
<dbReference type="FunFam" id="1.20.81.30:FF:000001">
    <property type="entry name" value="Type II secretion system protein F"/>
    <property type="match status" value="1"/>
</dbReference>
<dbReference type="PRINTS" id="PR00812">
    <property type="entry name" value="BCTERIALGSPF"/>
</dbReference>
<evidence type="ECO:0000256" key="8">
    <source>
        <dbReference type="SAM" id="Phobius"/>
    </source>
</evidence>
<keyword evidence="7 8" id="KW-0472">Membrane</keyword>
<comment type="caution">
    <text evidence="10">The sequence shown here is derived from an EMBL/GenBank/DDBJ whole genome shotgun (WGS) entry which is preliminary data.</text>
</comment>
<dbReference type="PANTHER" id="PTHR30012">
    <property type="entry name" value="GENERAL SECRETION PATHWAY PROTEIN"/>
    <property type="match status" value="1"/>
</dbReference>
<dbReference type="Pfam" id="PF00482">
    <property type="entry name" value="T2SSF"/>
    <property type="match status" value="2"/>
</dbReference>
<dbReference type="PANTHER" id="PTHR30012:SF0">
    <property type="entry name" value="TYPE II SECRETION SYSTEM PROTEIN F-RELATED"/>
    <property type="match status" value="1"/>
</dbReference>
<accession>A0A1F5AZZ3</accession>
<organism evidence="10 11">
    <name type="scientific">Candidatus Azambacteria bacterium RBG_16_47_10</name>
    <dbReference type="NCBI Taxonomy" id="1797292"/>
    <lineage>
        <taxon>Bacteria</taxon>
        <taxon>Candidatus Azamiibacteriota</taxon>
    </lineage>
</organism>
<evidence type="ECO:0000256" key="5">
    <source>
        <dbReference type="ARBA" id="ARBA00022692"/>
    </source>
</evidence>
<reference evidence="10 11" key="1">
    <citation type="journal article" date="2016" name="Nat. Commun.">
        <title>Thousands of microbial genomes shed light on interconnected biogeochemical processes in an aquifer system.</title>
        <authorList>
            <person name="Anantharaman K."/>
            <person name="Brown C.T."/>
            <person name="Hug L.A."/>
            <person name="Sharon I."/>
            <person name="Castelle C.J."/>
            <person name="Probst A.J."/>
            <person name="Thomas B.C."/>
            <person name="Singh A."/>
            <person name="Wilkins M.J."/>
            <person name="Karaoz U."/>
            <person name="Brodie E.L."/>
            <person name="Williams K.H."/>
            <person name="Hubbard S.S."/>
            <person name="Banfield J.F."/>
        </authorList>
    </citation>
    <scope>NUCLEOTIDE SEQUENCE [LARGE SCALE GENOMIC DNA]</scope>
</reference>
<keyword evidence="3" id="KW-1003">Cell membrane</keyword>
<sequence length="401" mass="44862">MQFDYQVRTQQGSVESGTVEAQTKEDAIDTLQRSGYIVIDVLDQSQKSIFSYKLKLFRGVPKKEIVIFSRQISTLFQAKVPLLEALKTMMEQTTNPTFKDALLDIAKTVDAGAPLSKALAAHKKIFSDFYVNMVKSGEASGKLEDVFGYLADGLEREFYLLQKVRGAMTYPAFIITAFIGIMFVMMIWVVPNLTSVLEETGQELPFLTKIIIAISDAFAGYWWLILIGVFSFIGGLWYLVHTPRGSDLWDTVQLKLPILGTMFRKFYLARFADSLSVLIQGGLPIVQALEITAQVVRNRVYKNILLETIEEVKKGNTISSVLKTKKDIPIMISQMVFVGEETGKLESTLKSAADFYHKEVTVVMDNLVTLIEPMLIIALGIGVAILLVGVLMPMYNMAQNF</sequence>
<feature type="transmembrane region" description="Helical" evidence="8">
    <location>
        <begin position="374"/>
        <end position="395"/>
    </location>
</feature>
<evidence type="ECO:0000256" key="7">
    <source>
        <dbReference type="ARBA" id="ARBA00023136"/>
    </source>
</evidence>
<evidence type="ECO:0000256" key="3">
    <source>
        <dbReference type="ARBA" id="ARBA00022475"/>
    </source>
</evidence>
<comment type="similarity">
    <text evidence="2">Belongs to the GSP F family.</text>
</comment>
<gene>
    <name evidence="10" type="ORF">A2Z10_02315</name>
</gene>
<feature type="domain" description="Type II secretion system protein GspF" evidence="9">
    <location>
        <begin position="271"/>
        <end position="393"/>
    </location>
</feature>
<dbReference type="Proteomes" id="UP000176639">
    <property type="component" value="Unassembled WGS sequence"/>
</dbReference>
<dbReference type="InterPro" id="IPR003004">
    <property type="entry name" value="GspF/PilC"/>
</dbReference>
<dbReference type="Gene3D" id="1.20.81.30">
    <property type="entry name" value="Type II secretion system (T2SS), domain F"/>
    <property type="match status" value="2"/>
</dbReference>
<keyword evidence="4" id="KW-0997">Cell inner membrane</keyword>
<keyword evidence="5 8" id="KW-0812">Transmembrane</keyword>
<evidence type="ECO:0000259" key="9">
    <source>
        <dbReference type="Pfam" id="PF00482"/>
    </source>
</evidence>
<keyword evidence="6 8" id="KW-1133">Transmembrane helix</keyword>
<proteinExistence type="inferred from homology"/>
<protein>
    <recommendedName>
        <fullName evidence="9">Type II secretion system protein GspF domain-containing protein</fullName>
    </recommendedName>
</protein>
<dbReference type="InterPro" id="IPR018076">
    <property type="entry name" value="T2SS_GspF_dom"/>
</dbReference>
<feature type="domain" description="Type II secretion system protein GspF" evidence="9">
    <location>
        <begin position="68"/>
        <end position="191"/>
    </location>
</feature>
<feature type="transmembrane region" description="Helical" evidence="8">
    <location>
        <begin position="170"/>
        <end position="190"/>
    </location>
</feature>
<evidence type="ECO:0000256" key="6">
    <source>
        <dbReference type="ARBA" id="ARBA00022989"/>
    </source>
</evidence>
<feature type="transmembrane region" description="Helical" evidence="8">
    <location>
        <begin position="210"/>
        <end position="240"/>
    </location>
</feature>
<dbReference type="EMBL" id="MEYI01000022">
    <property type="protein sequence ID" value="OGD23936.1"/>
    <property type="molecule type" value="Genomic_DNA"/>
</dbReference>
<dbReference type="GO" id="GO:0015628">
    <property type="term" value="P:protein secretion by the type II secretion system"/>
    <property type="evidence" value="ECO:0007669"/>
    <property type="project" value="TreeGrafter"/>
</dbReference>
<evidence type="ECO:0000313" key="11">
    <source>
        <dbReference type="Proteomes" id="UP000176639"/>
    </source>
</evidence>
<evidence type="ECO:0000256" key="4">
    <source>
        <dbReference type="ARBA" id="ARBA00022519"/>
    </source>
</evidence>
<evidence type="ECO:0000313" key="10">
    <source>
        <dbReference type="EMBL" id="OGD23936.1"/>
    </source>
</evidence>
<dbReference type="GO" id="GO:0005886">
    <property type="term" value="C:plasma membrane"/>
    <property type="evidence" value="ECO:0007669"/>
    <property type="project" value="UniProtKB-SubCell"/>
</dbReference>